<gene>
    <name evidence="3" type="ORF">ABEB36_003914</name>
</gene>
<comment type="caution">
    <text evidence="3">The sequence shown here is derived from an EMBL/GenBank/DDBJ whole genome shotgun (WGS) entry which is preliminary data.</text>
</comment>
<dbReference type="EMBL" id="JBDJPC010000003">
    <property type="protein sequence ID" value="KAL1509125.1"/>
    <property type="molecule type" value="Genomic_DNA"/>
</dbReference>
<evidence type="ECO:0000313" key="4">
    <source>
        <dbReference type="Proteomes" id="UP001566132"/>
    </source>
</evidence>
<organism evidence="3 4">
    <name type="scientific">Hypothenemus hampei</name>
    <name type="common">Coffee berry borer</name>
    <dbReference type="NCBI Taxonomy" id="57062"/>
    <lineage>
        <taxon>Eukaryota</taxon>
        <taxon>Metazoa</taxon>
        <taxon>Ecdysozoa</taxon>
        <taxon>Arthropoda</taxon>
        <taxon>Hexapoda</taxon>
        <taxon>Insecta</taxon>
        <taxon>Pterygota</taxon>
        <taxon>Neoptera</taxon>
        <taxon>Endopterygota</taxon>
        <taxon>Coleoptera</taxon>
        <taxon>Polyphaga</taxon>
        <taxon>Cucujiformia</taxon>
        <taxon>Curculionidae</taxon>
        <taxon>Scolytinae</taxon>
        <taxon>Hypothenemus</taxon>
    </lineage>
</organism>
<keyword evidence="2" id="KW-0732">Signal</keyword>
<accession>A0ABD1F2W1</accession>
<evidence type="ECO:0000256" key="1">
    <source>
        <dbReference type="SAM" id="MobiDB-lite"/>
    </source>
</evidence>
<reference evidence="3 4" key="1">
    <citation type="submission" date="2024-05" db="EMBL/GenBank/DDBJ databases">
        <title>Genetic variation in Jamaican populations of the coffee berry borer (Hypothenemus hampei).</title>
        <authorList>
            <person name="Errbii M."/>
            <person name="Myrie A."/>
        </authorList>
    </citation>
    <scope>NUCLEOTIDE SEQUENCE [LARGE SCALE GENOMIC DNA]</scope>
    <source>
        <strain evidence="3">JA-Hopewell-2020-01-JO</strain>
        <tissue evidence="3">Whole body</tissue>
    </source>
</reference>
<sequence>MLWANSKCTKVTIVLTFFLCNSQIQCRRIGGGFRSRGGSFKSHSPSRINYSPASLSYSPTFSHSQFTHQSIGFVQPHQAPSPPRSQFNHNSHSQPPPIGFKPPTSNIQDSKPPPIGFKPITSHQDSKPSAMPTKTSAPPGKYEPSAPVGPPTNVRPNYNSVHNPAGYGPLPPAVNQQYGYPQHNPAGYGPLPPAVNQQYGYPQHNPYHGAYNNHPGVTNININNINTNHHSGYMGGGGGWSMPSYHYTENNVGSGTLGFFLGYSLAKITTPSFSSPSLFHGYRPMYDHYEVHHYYHNKDSIPTQSNIEPNAIVGCVGNTGSICPSGTYSLCTSNSAILCVASASSTVPCSDQNHVNCVKTVIPCVNGTMNCQEGQNSTSIILPCVSKATVPANITYVNNTIIVNNNNTTVINNNGTNNGTFNDSTTTTNSSITTTRTDNTTVINNNGTVTDISEKSRQRREMVTMPNTVNELCVTILALPAERKISEQQQVLQSGVGLFSKFLIRALGAQ</sequence>
<dbReference type="AlphaFoldDB" id="A0ABD1F2W1"/>
<feature type="chain" id="PRO_5044767792" evidence="2">
    <location>
        <begin position="27"/>
        <end position="510"/>
    </location>
</feature>
<feature type="region of interest" description="Disordered" evidence="1">
    <location>
        <begin position="74"/>
        <end position="173"/>
    </location>
</feature>
<keyword evidence="4" id="KW-1185">Reference proteome</keyword>
<name>A0ABD1F2W1_HYPHA</name>
<proteinExistence type="predicted"/>
<evidence type="ECO:0000256" key="2">
    <source>
        <dbReference type="SAM" id="SignalP"/>
    </source>
</evidence>
<feature type="compositionally biased region" description="Polar residues" evidence="1">
    <location>
        <begin position="84"/>
        <end position="93"/>
    </location>
</feature>
<evidence type="ECO:0000313" key="3">
    <source>
        <dbReference type="EMBL" id="KAL1509125.1"/>
    </source>
</evidence>
<protein>
    <submittedName>
        <fullName evidence="3">Uncharacterized protein</fullName>
    </submittedName>
</protein>
<dbReference type="Proteomes" id="UP001566132">
    <property type="component" value="Unassembled WGS sequence"/>
</dbReference>
<feature type="signal peptide" evidence="2">
    <location>
        <begin position="1"/>
        <end position="26"/>
    </location>
</feature>